<dbReference type="Gene3D" id="3.40.30.10">
    <property type="entry name" value="Glutaredoxin"/>
    <property type="match status" value="2"/>
</dbReference>
<keyword evidence="4" id="KW-1185">Reference proteome</keyword>
<dbReference type="InterPro" id="IPR013766">
    <property type="entry name" value="Thioredoxin_domain"/>
</dbReference>
<proteinExistence type="predicted"/>
<comment type="caution">
    <text evidence="3">The sequence shown here is derived from an EMBL/GenBank/DDBJ whole genome shotgun (WGS) entry which is preliminary data.</text>
</comment>
<name>A0A9P0VZT7_9ASCO</name>
<accession>A0A9P0VZT7</accession>
<organism evidence="3 4">
    <name type="scientific">[Candida] railenensis</name>
    <dbReference type="NCBI Taxonomy" id="45579"/>
    <lineage>
        <taxon>Eukaryota</taxon>
        <taxon>Fungi</taxon>
        <taxon>Dikarya</taxon>
        <taxon>Ascomycota</taxon>
        <taxon>Saccharomycotina</taxon>
        <taxon>Pichiomycetes</taxon>
        <taxon>Debaryomycetaceae</taxon>
        <taxon>Kurtzmaniella</taxon>
    </lineage>
</organism>
<evidence type="ECO:0000259" key="2">
    <source>
        <dbReference type="PROSITE" id="PS51352"/>
    </source>
</evidence>
<dbReference type="InterPro" id="IPR017937">
    <property type="entry name" value="Thioredoxin_CS"/>
</dbReference>
<reference evidence="3" key="1">
    <citation type="submission" date="2022-03" db="EMBL/GenBank/DDBJ databases">
        <authorList>
            <person name="Legras J.-L."/>
            <person name="Devillers H."/>
            <person name="Grondin C."/>
        </authorList>
    </citation>
    <scope>NUCLEOTIDE SEQUENCE</scope>
    <source>
        <strain evidence="3">CLIB 1423</strain>
    </source>
</reference>
<keyword evidence="1" id="KW-0732">Signal</keyword>
<dbReference type="PANTHER" id="PTHR45815:SF3">
    <property type="entry name" value="PROTEIN DISULFIDE-ISOMERASE A6"/>
    <property type="match status" value="1"/>
</dbReference>
<gene>
    <name evidence="3" type="ORF">CLIB1423_13S02234</name>
</gene>
<evidence type="ECO:0000313" key="3">
    <source>
        <dbReference type="EMBL" id="CAH2353935.1"/>
    </source>
</evidence>
<dbReference type="Proteomes" id="UP000837801">
    <property type="component" value="Unassembled WGS sequence"/>
</dbReference>
<dbReference type="PANTHER" id="PTHR45815">
    <property type="entry name" value="PROTEIN DISULFIDE-ISOMERASE A6"/>
    <property type="match status" value="1"/>
</dbReference>
<dbReference type="SUPFAM" id="SSF52833">
    <property type="entry name" value="Thioredoxin-like"/>
    <property type="match status" value="1"/>
</dbReference>
<protein>
    <submittedName>
        <fullName evidence="3">Protein disulfide-isomerase Mpd1p</fullName>
    </submittedName>
</protein>
<evidence type="ECO:0000256" key="1">
    <source>
        <dbReference type="SAM" id="SignalP"/>
    </source>
</evidence>
<dbReference type="AlphaFoldDB" id="A0A9P0VZT7"/>
<dbReference type="PROSITE" id="PS00194">
    <property type="entry name" value="THIOREDOXIN_1"/>
    <property type="match status" value="1"/>
</dbReference>
<sequence length="312" mass="35088">MKLILLFYLLVSLVVAEGDYVQDQYVYELTPSNFDKVVLKTNYTSIVKFYAPWCGYCKQLQPTFSKLGKFIHGEGKYATNVVAVNCDREVNKPLCAKYQVSGFPTVMVFRPPKYEDNDPKASSKSNRHASEVYNGERSLKAIWTFLQSRIKNYVKKFQSVSSEALKNWVEDSSIGFKKVIILTESTKATGPMLKSLAIDFLSSYRFASVISKTGGVTTGSEPSFTVNGKSVSIPEGLALPALLVLDENSGSFKTLEIGNKKVDNIKISEWLVEQNNGVKPTEGPLSKKEQKYYYKYRTGKKPKQEQEAHDEL</sequence>
<dbReference type="Pfam" id="PF00085">
    <property type="entry name" value="Thioredoxin"/>
    <property type="match status" value="1"/>
</dbReference>
<dbReference type="OrthoDB" id="10264505at2759"/>
<dbReference type="GO" id="GO:0005788">
    <property type="term" value="C:endoplasmic reticulum lumen"/>
    <property type="evidence" value="ECO:0007669"/>
    <property type="project" value="TreeGrafter"/>
</dbReference>
<evidence type="ECO:0000313" key="4">
    <source>
        <dbReference type="Proteomes" id="UP000837801"/>
    </source>
</evidence>
<dbReference type="InterPro" id="IPR036249">
    <property type="entry name" value="Thioredoxin-like_sf"/>
</dbReference>
<dbReference type="CDD" id="cd03002">
    <property type="entry name" value="PDI_a_MPD1_like"/>
    <property type="match status" value="1"/>
</dbReference>
<feature type="signal peptide" evidence="1">
    <location>
        <begin position="1"/>
        <end position="18"/>
    </location>
</feature>
<dbReference type="PROSITE" id="PS51352">
    <property type="entry name" value="THIOREDOXIN_2"/>
    <property type="match status" value="1"/>
</dbReference>
<dbReference type="EMBL" id="CAKXYY010000013">
    <property type="protein sequence ID" value="CAH2353935.1"/>
    <property type="molecule type" value="Genomic_DNA"/>
</dbReference>
<dbReference type="PRINTS" id="PR00421">
    <property type="entry name" value="THIOREDOXIN"/>
</dbReference>
<feature type="domain" description="Thioredoxin" evidence="2">
    <location>
        <begin position="15"/>
        <end position="151"/>
    </location>
</feature>
<dbReference type="GO" id="GO:0015035">
    <property type="term" value="F:protein-disulfide reductase activity"/>
    <property type="evidence" value="ECO:0007669"/>
    <property type="project" value="TreeGrafter"/>
</dbReference>
<dbReference type="GO" id="GO:0034976">
    <property type="term" value="P:response to endoplasmic reticulum stress"/>
    <property type="evidence" value="ECO:0007669"/>
    <property type="project" value="TreeGrafter"/>
</dbReference>
<feature type="chain" id="PRO_5040227750" evidence="1">
    <location>
        <begin position="19"/>
        <end position="312"/>
    </location>
</feature>